<keyword evidence="10" id="KW-1185">Reference proteome</keyword>
<dbReference type="Gene3D" id="1.10.510.10">
    <property type="entry name" value="Transferase(Phosphotransferase) domain 1"/>
    <property type="match status" value="1"/>
</dbReference>
<dbReference type="GO" id="GO:0031251">
    <property type="term" value="C:PAN complex"/>
    <property type="evidence" value="ECO:0007669"/>
    <property type="project" value="InterPro"/>
</dbReference>
<keyword evidence="5" id="KW-0067">ATP-binding</keyword>
<comment type="subcellular location">
    <subcellularLocation>
        <location evidence="1">Cytoplasm</location>
    </subcellularLocation>
</comment>
<feature type="domain" description="Pan3 C-terminal knob" evidence="8">
    <location>
        <begin position="199"/>
        <end position="335"/>
    </location>
</feature>
<evidence type="ECO:0000256" key="2">
    <source>
        <dbReference type="ARBA" id="ARBA00022490"/>
    </source>
</evidence>
<evidence type="ECO:0000313" key="10">
    <source>
        <dbReference type="Proteomes" id="UP000245383"/>
    </source>
</evidence>
<evidence type="ECO:0000256" key="1">
    <source>
        <dbReference type="ARBA" id="ARBA00004496"/>
    </source>
</evidence>
<dbReference type="Proteomes" id="UP000245383">
    <property type="component" value="Unassembled WGS sequence"/>
</dbReference>
<evidence type="ECO:0000259" key="8">
    <source>
        <dbReference type="Pfam" id="PF18101"/>
    </source>
</evidence>
<proteinExistence type="predicted"/>
<evidence type="ECO:0000256" key="3">
    <source>
        <dbReference type="ARBA" id="ARBA00022664"/>
    </source>
</evidence>
<dbReference type="OrthoDB" id="204958at2759"/>
<reference evidence="9 10" key="1">
    <citation type="journal article" date="2018" name="MBio">
        <title>Comparative Genomics Reveals the Core Gene Toolbox for the Fungus-Insect Symbiosis.</title>
        <authorList>
            <person name="Wang Y."/>
            <person name="Stata M."/>
            <person name="Wang W."/>
            <person name="Stajich J.E."/>
            <person name="White M.M."/>
            <person name="Moncalvo J.M."/>
        </authorList>
    </citation>
    <scope>NUCLEOTIDE SEQUENCE [LARGE SCALE GENOMIC DNA]</scope>
    <source>
        <strain evidence="9 10">SWE-8-4</strain>
    </source>
</reference>
<name>A0A2T9Z0E2_9FUNG</name>
<dbReference type="EMBL" id="MBFR01000004">
    <property type="protein sequence ID" value="PVU98037.1"/>
    <property type="molecule type" value="Genomic_DNA"/>
</dbReference>
<dbReference type="GO" id="GO:0005524">
    <property type="term" value="F:ATP binding"/>
    <property type="evidence" value="ECO:0007669"/>
    <property type="project" value="UniProtKB-KW"/>
</dbReference>
<evidence type="ECO:0000256" key="5">
    <source>
        <dbReference type="ARBA" id="ARBA00022840"/>
    </source>
</evidence>
<dbReference type="Pfam" id="PF18101">
    <property type="entry name" value="Pan3_CK"/>
    <property type="match status" value="1"/>
</dbReference>
<comment type="caution">
    <text evidence="9">The sequence shown here is derived from an EMBL/GenBank/DDBJ whole genome shotgun (WGS) entry which is preliminary data.</text>
</comment>
<evidence type="ECO:0000313" key="9">
    <source>
        <dbReference type="EMBL" id="PVU98037.1"/>
    </source>
</evidence>
<dbReference type="PANTHER" id="PTHR12272:SF11">
    <property type="entry name" value="PAN2-PAN3 DEADENYLATION COMPLEX SUBUNIT PAN3"/>
    <property type="match status" value="1"/>
</dbReference>
<evidence type="ECO:0000256" key="7">
    <source>
        <dbReference type="SAM" id="Coils"/>
    </source>
</evidence>
<gene>
    <name evidence="9" type="ORF">BB561_000143</name>
</gene>
<dbReference type="GO" id="GO:0008143">
    <property type="term" value="F:poly(A) binding"/>
    <property type="evidence" value="ECO:0007669"/>
    <property type="project" value="TreeGrafter"/>
</dbReference>
<dbReference type="STRING" id="133385.A0A2T9Z0E2"/>
<dbReference type="GO" id="GO:0000289">
    <property type="term" value="P:nuclear-transcribed mRNA poly(A) tail shortening"/>
    <property type="evidence" value="ECO:0007669"/>
    <property type="project" value="InterPro"/>
</dbReference>
<dbReference type="InterPro" id="IPR030844">
    <property type="entry name" value="PAN3"/>
</dbReference>
<evidence type="ECO:0000256" key="4">
    <source>
        <dbReference type="ARBA" id="ARBA00022741"/>
    </source>
</evidence>
<dbReference type="AlphaFoldDB" id="A0A2T9Z0E2"/>
<dbReference type="InterPro" id="IPR011009">
    <property type="entry name" value="Kinase-like_dom_sf"/>
</dbReference>
<accession>A0A2T9Z0E2</accession>
<dbReference type="Gene3D" id="1.10.287.3700">
    <property type="match status" value="1"/>
</dbReference>
<keyword evidence="4" id="KW-0547">Nucleotide-binding</keyword>
<dbReference type="GO" id="GO:0006397">
    <property type="term" value="P:mRNA processing"/>
    <property type="evidence" value="ECO:0007669"/>
    <property type="project" value="UniProtKB-KW"/>
</dbReference>
<organism evidence="9 10">
    <name type="scientific">Smittium simulii</name>
    <dbReference type="NCBI Taxonomy" id="133385"/>
    <lineage>
        <taxon>Eukaryota</taxon>
        <taxon>Fungi</taxon>
        <taxon>Fungi incertae sedis</taxon>
        <taxon>Zoopagomycota</taxon>
        <taxon>Kickxellomycotina</taxon>
        <taxon>Harpellomycetes</taxon>
        <taxon>Harpellales</taxon>
        <taxon>Legeriomycetaceae</taxon>
        <taxon>Smittium</taxon>
    </lineage>
</organism>
<dbReference type="SUPFAM" id="SSF56112">
    <property type="entry name" value="Protein kinase-like (PK-like)"/>
    <property type="match status" value="1"/>
</dbReference>
<dbReference type="InterPro" id="IPR041332">
    <property type="entry name" value="Pan3_CK"/>
</dbReference>
<dbReference type="Gene3D" id="1.20.5.5160">
    <property type="match status" value="1"/>
</dbReference>
<keyword evidence="3" id="KW-0507">mRNA processing</keyword>
<evidence type="ECO:0000256" key="6">
    <source>
        <dbReference type="ARBA" id="ARBA00023054"/>
    </source>
</evidence>
<sequence length="337" mass="38600">MELRIVFTESMVNDDCKSLSAKSFVPVEKLLKFDHPNIVQLHEAFTTYAFDDNSLCLVYDYHPDSIACDTESMLKTATMFTDQQIWTFITQIFSAISAIHKIGLTVDILNLGSIIQTSPNRYRLAWAGLSYILIDSLNYQSKIENDFYNFGIVILRLLLKNANVEKNIKASISALTERYSNSLVNLVSQLVLEKNYNVDTILASHASILLNQFDSINRQLDNMENNMMNELSNGRISRLLCKLNFIINRPELRNDFRWSETGDRYMLSLFYSYVFHQVSDKGEPILDMAHVISNINKLDAGSNEHVLLISKDEKSCLIVSYKSIQTSLELAYKELLK</sequence>
<dbReference type="PANTHER" id="PTHR12272">
    <property type="entry name" value="DEADENYLATION COMPLEX SUBUNIT PAN3"/>
    <property type="match status" value="1"/>
</dbReference>
<protein>
    <recommendedName>
        <fullName evidence="8">Pan3 C-terminal knob domain-containing protein</fullName>
    </recommendedName>
</protein>
<feature type="coiled-coil region" evidence="7">
    <location>
        <begin position="206"/>
        <end position="233"/>
    </location>
</feature>
<keyword evidence="6 7" id="KW-0175">Coiled coil</keyword>
<keyword evidence="2" id="KW-0963">Cytoplasm</keyword>
<dbReference type="GO" id="GO:0000932">
    <property type="term" value="C:P-body"/>
    <property type="evidence" value="ECO:0007669"/>
    <property type="project" value="TreeGrafter"/>
</dbReference>